<proteinExistence type="predicted"/>
<keyword evidence="2" id="KW-1185">Reference proteome</keyword>
<dbReference type="EMBL" id="MDYN01000037">
    <property type="protein sequence ID" value="OQD80262.1"/>
    <property type="molecule type" value="Genomic_DNA"/>
</dbReference>
<organism evidence="1 2">
    <name type="scientific">Penicillium antarcticum</name>
    <dbReference type="NCBI Taxonomy" id="416450"/>
    <lineage>
        <taxon>Eukaryota</taxon>
        <taxon>Fungi</taxon>
        <taxon>Dikarya</taxon>
        <taxon>Ascomycota</taxon>
        <taxon>Pezizomycotina</taxon>
        <taxon>Eurotiomycetes</taxon>
        <taxon>Eurotiomycetidae</taxon>
        <taxon>Eurotiales</taxon>
        <taxon>Aspergillaceae</taxon>
        <taxon>Penicillium</taxon>
    </lineage>
</organism>
<dbReference type="Proteomes" id="UP000191672">
    <property type="component" value="Unassembled WGS sequence"/>
</dbReference>
<evidence type="ECO:0000313" key="1">
    <source>
        <dbReference type="EMBL" id="OQD80262.1"/>
    </source>
</evidence>
<accession>A0A1V6PU95</accession>
<comment type="caution">
    <text evidence="1">The sequence shown here is derived from an EMBL/GenBank/DDBJ whole genome shotgun (WGS) entry which is preliminary data.</text>
</comment>
<gene>
    <name evidence="1" type="ORF">PENANT_c037G03895</name>
</gene>
<name>A0A1V6PU95_9EURO</name>
<protein>
    <submittedName>
        <fullName evidence="1">Uncharacterized protein</fullName>
    </submittedName>
</protein>
<reference evidence="2" key="1">
    <citation type="journal article" date="2017" name="Nat. Microbiol.">
        <title>Global analysis of biosynthetic gene clusters reveals vast potential of secondary metabolite production in Penicillium species.</title>
        <authorList>
            <person name="Nielsen J.C."/>
            <person name="Grijseels S."/>
            <person name="Prigent S."/>
            <person name="Ji B."/>
            <person name="Dainat J."/>
            <person name="Nielsen K.F."/>
            <person name="Frisvad J.C."/>
            <person name="Workman M."/>
            <person name="Nielsen J."/>
        </authorList>
    </citation>
    <scope>NUCLEOTIDE SEQUENCE [LARGE SCALE GENOMIC DNA]</scope>
    <source>
        <strain evidence="2">IBT 31811</strain>
    </source>
</reference>
<sequence length="15" mass="1680">MRFKTRAATPKSTKG</sequence>
<evidence type="ECO:0000313" key="2">
    <source>
        <dbReference type="Proteomes" id="UP000191672"/>
    </source>
</evidence>